<dbReference type="SUPFAM" id="SSF51445">
    <property type="entry name" value="(Trans)glycosidases"/>
    <property type="match status" value="1"/>
</dbReference>
<dbReference type="SUPFAM" id="SSF50370">
    <property type="entry name" value="Ricin B-like lectins"/>
    <property type="match status" value="1"/>
</dbReference>
<dbReference type="Gene3D" id="3.20.20.80">
    <property type="entry name" value="Glycosidases"/>
    <property type="match status" value="1"/>
</dbReference>
<evidence type="ECO:0000256" key="4">
    <source>
        <dbReference type="RuleBase" id="RU361188"/>
    </source>
</evidence>
<keyword evidence="3 4" id="KW-0378">Hydrolase</keyword>
<keyword evidence="4" id="KW-0326">Glycosidase</keyword>
<dbReference type="InterPro" id="IPR033453">
    <property type="entry name" value="Glyco_hydro_30_TIM-barrel"/>
</dbReference>
<dbReference type="InterPro" id="IPR017853">
    <property type="entry name" value="GH"/>
</dbReference>
<feature type="domain" description="Ricin B lectin" evidence="6">
    <location>
        <begin position="530"/>
        <end position="672"/>
    </location>
</feature>
<dbReference type="Pfam" id="PF17189">
    <property type="entry name" value="Glyco_hydro_30C"/>
    <property type="match status" value="1"/>
</dbReference>
<dbReference type="PROSITE" id="PS50231">
    <property type="entry name" value="RICIN_B_LECTIN"/>
    <property type="match status" value="1"/>
</dbReference>
<evidence type="ECO:0000313" key="7">
    <source>
        <dbReference type="EMBL" id="SFE05219.1"/>
    </source>
</evidence>
<dbReference type="STRING" id="380248.SAMN05216251_101307"/>
<comment type="similarity">
    <text evidence="1 4">Belongs to the glycosyl hydrolase 30 family.</text>
</comment>
<keyword evidence="8" id="KW-1185">Reference proteome</keyword>
<feature type="region of interest" description="Disordered" evidence="5">
    <location>
        <begin position="1"/>
        <end position="23"/>
    </location>
</feature>
<dbReference type="Gene3D" id="2.80.10.50">
    <property type="match status" value="2"/>
</dbReference>
<evidence type="ECO:0000256" key="5">
    <source>
        <dbReference type="SAM" id="MobiDB-lite"/>
    </source>
</evidence>
<sequence length="674" mass="70896">MPLRPLGHPRHPGGPRGRRARGRRTTLALAATALGALLAPIALTTVNAPTAGAADAPVQVYLSSESTAAGFGPASANWFSDPATGLAATRYQLSRQADITPVAAAGSATITADTATRYQSVLGVGSSLEESTIYNLSRMSPAARTAALHKLVDPVTGAGFNIARIPLGTSDFTSRQFYTYDDGAADPTLSRFSIQKDIDYHIVSVLKEAKAINPDLLLFGSVWSPPAWMKANNSLIGGTLPDSNIPVLATYLRKAVTAYAGQGLPLYAVTMQNEPLFSPPDYPGMKLTADQERRIATALRGELNANGASATKIWAFDHNFGDGPAYAAGVLGNPGSPSSAFTSVDGVAFHDYGGDPTAMSQIKSAYPTKDVAMTERAVWGTSGADRIVQYFRNQSIMYEDWVTMLDQNRSPEQWSGAPDPTMFVQSPNSPDTYWALPEYYIIGQFSKFVARGATRVQTNNGTSGSVTNVAFRNPDGSLVTVVVNQTGADQPFTLRVGARQIGATLPAKTVGTYIWPGADSGGTPTGPVDPAAWYTVKNTNSGKCVDDAAGSTANGAAVQQWSCVAGSANQQWRFQPTDSGYYTVVGRNSATAAWDVTGGTGAGSGAKIQLWAYGGGSNQQWKPVPGANGTYTLSPRSNPAQCLDVTDVSTADGARLQQWTCTGGPAQSFTLTPQ</sequence>
<dbReference type="EMBL" id="FONG01000001">
    <property type="protein sequence ID" value="SFE05219.1"/>
    <property type="molecule type" value="Genomic_DNA"/>
</dbReference>
<dbReference type="PANTHER" id="PTHR11069:SF23">
    <property type="entry name" value="LYSOSOMAL ACID GLUCOSYLCERAMIDASE"/>
    <property type="match status" value="1"/>
</dbReference>
<dbReference type="InterPro" id="IPR000772">
    <property type="entry name" value="Ricin_B_lectin"/>
</dbReference>
<dbReference type="InterPro" id="IPR001139">
    <property type="entry name" value="Glyco_hydro_30"/>
</dbReference>
<gene>
    <name evidence="7" type="ORF">SAMN05216251_101307</name>
</gene>
<dbReference type="GO" id="GO:0006680">
    <property type="term" value="P:glucosylceramide catabolic process"/>
    <property type="evidence" value="ECO:0007669"/>
    <property type="project" value="TreeGrafter"/>
</dbReference>
<evidence type="ECO:0000313" key="8">
    <source>
        <dbReference type="Proteomes" id="UP000199323"/>
    </source>
</evidence>
<dbReference type="GO" id="GO:0016020">
    <property type="term" value="C:membrane"/>
    <property type="evidence" value="ECO:0007669"/>
    <property type="project" value="GOC"/>
</dbReference>
<dbReference type="RefSeq" id="WP_218160020.1">
    <property type="nucleotide sequence ID" value="NZ_FONG01000001.1"/>
</dbReference>
<dbReference type="Proteomes" id="UP000199323">
    <property type="component" value="Unassembled WGS sequence"/>
</dbReference>
<proteinExistence type="inferred from homology"/>
<organism evidence="7 8">
    <name type="scientific">Actinacidiphila alni</name>
    <dbReference type="NCBI Taxonomy" id="380248"/>
    <lineage>
        <taxon>Bacteria</taxon>
        <taxon>Bacillati</taxon>
        <taxon>Actinomycetota</taxon>
        <taxon>Actinomycetes</taxon>
        <taxon>Kitasatosporales</taxon>
        <taxon>Streptomycetaceae</taxon>
        <taxon>Actinacidiphila</taxon>
    </lineage>
</organism>
<dbReference type="GO" id="GO:0004348">
    <property type="term" value="F:glucosylceramidase activity"/>
    <property type="evidence" value="ECO:0007669"/>
    <property type="project" value="InterPro"/>
</dbReference>
<name>A0A1I1XCX6_9ACTN</name>
<feature type="compositionally biased region" description="Basic residues" evidence="5">
    <location>
        <begin position="7"/>
        <end position="23"/>
    </location>
</feature>
<keyword evidence="2" id="KW-0732">Signal</keyword>
<evidence type="ECO:0000256" key="2">
    <source>
        <dbReference type="ARBA" id="ARBA00022729"/>
    </source>
</evidence>
<dbReference type="CDD" id="cd00161">
    <property type="entry name" value="beta-trefoil_Ricin-like"/>
    <property type="match status" value="1"/>
</dbReference>
<dbReference type="Gene3D" id="2.60.40.1180">
    <property type="entry name" value="Golgi alpha-mannosidase II"/>
    <property type="match status" value="1"/>
</dbReference>
<dbReference type="InterPro" id="IPR033452">
    <property type="entry name" value="GH30_C"/>
</dbReference>
<dbReference type="Pfam" id="PF02055">
    <property type="entry name" value="Glyco_hydro_30"/>
    <property type="match status" value="1"/>
</dbReference>
<reference evidence="7 8" key="1">
    <citation type="submission" date="2016-10" db="EMBL/GenBank/DDBJ databases">
        <authorList>
            <person name="de Groot N.N."/>
        </authorList>
    </citation>
    <scope>NUCLEOTIDE SEQUENCE [LARGE SCALE GENOMIC DNA]</scope>
    <source>
        <strain evidence="7 8">CGMCC 4.3510</strain>
    </source>
</reference>
<dbReference type="AlphaFoldDB" id="A0A1I1XCX6"/>
<protein>
    <submittedName>
        <fullName evidence="7">Glucosylceramidase</fullName>
    </submittedName>
</protein>
<dbReference type="PANTHER" id="PTHR11069">
    <property type="entry name" value="GLUCOSYLCERAMIDASE"/>
    <property type="match status" value="1"/>
</dbReference>
<dbReference type="SMART" id="SM00458">
    <property type="entry name" value="RICIN"/>
    <property type="match status" value="1"/>
</dbReference>
<dbReference type="SUPFAM" id="SSF51011">
    <property type="entry name" value="Glycosyl hydrolase domain"/>
    <property type="match status" value="1"/>
</dbReference>
<dbReference type="Pfam" id="PF14200">
    <property type="entry name" value="RicinB_lectin_2"/>
    <property type="match status" value="2"/>
</dbReference>
<evidence type="ECO:0000259" key="6">
    <source>
        <dbReference type="SMART" id="SM00458"/>
    </source>
</evidence>
<dbReference type="InterPro" id="IPR035992">
    <property type="entry name" value="Ricin_B-like_lectins"/>
</dbReference>
<dbReference type="InterPro" id="IPR013780">
    <property type="entry name" value="Glyco_hydro_b"/>
</dbReference>
<accession>A0A1I1XCX6</accession>
<evidence type="ECO:0000256" key="1">
    <source>
        <dbReference type="ARBA" id="ARBA00005382"/>
    </source>
</evidence>
<evidence type="ECO:0000256" key="3">
    <source>
        <dbReference type="ARBA" id="ARBA00022801"/>
    </source>
</evidence>